<reference evidence="1 2" key="1">
    <citation type="submission" date="2021-08" db="EMBL/GenBank/DDBJ databases">
        <title>Comparative Genomics Analysis of the Genus Qipengyuania Reveals Extensive Genetic Diversity and Metabolic Versatility, Including the Description of Fifteen Novel Species.</title>
        <authorList>
            <person name="Liu Y."/>
        </authorList>
    </citation>
    <scope>NUCLEOTIDE SEQUENCE [LARGE SCALE GENOMIC DNA]</scope>
    <source>
        <strain evidence="1 2">1NDH17</strain>
    </source>
</reference>
<evidence type="ECO:0000313" key="1">
    <source>
        <dbReference type="EMBL" id="MBX7458202.1"/>
    </source>
</evidence>
<sequence>MKLFTDHPRSVGETYGEHFAVASGTGAKMIAAGLACWVHAVFPFLCKTTGSKAIFALHKRMIQGREKYGGKATQGEQRDWCI</sequence>
<keyword evidence="2" id="KW-1185">Reference proteome</keyword>
<dbReference type="InterPro" id="IPR045936">
    <property type="entry name" value="DUF6356"/>
</dbReference>
<dbReference type="RefSeq" id="WP_221573576.1">
    <property type="nucleotide sequence ID" value="NZ_JAIGNK010000002.1"/>
</dbReference>
<comment type="caution">
    <text evidence="1">The sequence shown here is derived from an EMBL/GenBank/DDBJ whole genome shotgun (WGS) entry which is preliminary data.</text>
</comment>
<accession>A0ABS7J0F4</accession>
<name>A0ABS7J0F4_9SPHN</name>
<dbReference type="Proteomes" id="UP000783253">
    <property type="component" value="Unassembled WGS sequence"/>
</dbReference>
<evidence type="ECO:0000313" key="2">
    <source>
        <dbReference type="Proteomes" id="UP000783253"/>
    </source>
</evidence>
<organism evidence="1 2">
    <name type="scientific">Qipengyuania polymorpha</name>
    <dbReference type="NCBI Taxonomy" id="2867234"/>
    <lineage>
        <taxon>Bacteria</taxon>
        <taxon>Pseudomonadati</taxon>
        <taxon>Pseudomonadota</taxon>
        <taxon>Alphaproteobacteria</taxon>
        <taxon>Sphingomonadales</taxon>
        <taxon>Erythrobacteraceae</taxon>
        <taxon>Qipengyuania</taxon>
    </lineage>
</organism>
<evidence type="ECO:0008006" key="3">
    <source>
        <dbReference type="Google" id="ProtNLM"/>
    </source>
</evidence>
<gene>
    <name evidence="1" type="ORF">K3152_08080</name>
</gene>
<protein>
    <recommendedName>
        <fullName evidence="3">Capsule biosynthesis protein</fullName>
    </recommendedName>
</protein>
<dbReference type="EMBL" id="JAIGNK010000002">
    <property type="protein sequence ID" value="MBX7458202.1"/>
    <property type="molecule type" value="Genomic_DNA"/>
</dbReference>
<dbReference type="Pfam" id="PF19883">
    <property type="entry name" value="DUF6356"/>
    <property type="match status" value="1"/>
</dbReference>
<proteinExistence type="predicted"/>